<gene>
    <name evidence="1" type="ORF">AAF712_014918</name>
</gene>
<comment type="caution">
    <text evidence="1">The sequence shown here is derived from an EMBL/GenBank/DDBJ whole genome shotgun (WGS) entry which is preliminary data.</text>
</comment>
<reference evidence="1 2" key="1">
    <citation type="submission" date="2024-05" db="EMBL/GenBank/DDBJ databases">
        <title>A draft genome resource for the thread blight pathogen Marasmius tenuissimus strain MS-2.</title>
        <authorList>
            <person name="Yulfo-Soto G.E."/>
            <person name="Baruah I.K."/>
            <person name="Amoako-Attah I."/>
            <person name="Bukari Y."/>
            <person name="Meinhardt L.W."/>
            <person name="Bailey B.A."/>
            <person name="Cohen S.P."/>
        </authorList>
    </citation>
    <scope>NUCLEOTIDE SEQUENCE [LARGE SCALE GENOMIC DNA]</scope>
    <source>
        <strain evidence="1 2">MS-2</strain>
    </source>
</reference>
<keyword evidence="2" id="KW-1185">Reference proteome</keyword>
<evidence type="ECO:0000313" key="2">
    <source>
        <dbReference type="Proteomes" id="UP001437256"/>
    </source>
</evidence>
<name>A0ABR2ZD62_9AGAR</name>
<proteinExistence type="predicted"/>
<sequence length="164" mass="18650">MTHQESAFFLEWSLHHINTHLMTVADNLHRHMSALYQSLGRSGTLTAAQLISNGKKNPVLLVDLHKPCIPIADDIHILCFDNSDPKVNGSVGLGWKNTLLEYWRDESSVTKSNILVAAIFPNHFGYRKTKLWTLLILLELLMVEPLQYTIPNRSFICNQGLEED</sequence>
<evidence type="ECO:0000313" key="1">
    <source>
        <dbReference type="EMBL" id="KAL0058407.1"/>
    </source>
</evidence>
<accession>A0ABR2ZD62</accession>
<organism evidence="1 2">
    <name type="scientific">Marasmius tenuissimus</name>
    <dbReference type="NCBI Taxonomy" id="585030"/>
    <lineage>
        <taxon>Eukaryota</taxon>
        <taxon>Fungi</taxon>
        <taxon>Dikarya</taxon>
        <taxon>Basidiomycota</taxon>
        <taxon>Agaricomycotina</taxon>
        <taxon>Agaricomycetes</taxon>
        <taxon>Agaricomycetidae</taxon>
        <taxon>Agaricales</taxon>
        <taxon>Marasmiineae</taxon>
        <taxon>Marasmiaceae</taxon>
        <taxon>Marasmius</taxon>
    </lineage>
</organism>
<protein>
    <submittedName>
        <fullName evidence="1">Uncharacterized protein</fullName>
    </submittedName>
</protein>
<dbReference type="Proteomes" id="UP001437256">
    <property type="component" value="Unassembled WGS sequence"/>
</dbReference>
<dbReference type="EMBL" id="JBBXMP010000320">
    <property type="protein sequence ID" value="KAL0058407.1"/>
    <property type="molecule type" value="Genomic_DNA"/>
</dbReference>